<dbReference type="RefSeq" id="WP_234958732.1">
    <property type="nucleotide sequence ID" value="NZ_CP046976.1"/>
</dbReference>
<feature type="compositionally biased region" description="Low complexity" evidence="7">
    <location>
        <begin position="258"/>
        <end position="280"/>
    </location>
</feature>
<evidence type="ECO:0000256" key="6">
    <source>
        <dbReference type="RuleBase" id="RU363076"/>
    </source>
</evidence>
<organism evidence="8 9">
    <name type="scientific">Corynebacterium appendicis CIP 107643</name>
    <dbReference type="NCBI Taxonomy" id="1161099"/>
    <lineage>
        <taxon>Bacteria</taxon>
        <taxon>Bacillati</taxon>
        <taxon>Actinomycetota</taxon>
        <taxon>Actinomycetes</taxon>
        <taxon>Mycobacteriales</taxon>
        <taxon>Corynebacteriaceae</taxon>
        <taxon>Corynebacterium</taxon>
    </lineage>
</organism>
<sequence length="299" mass="32795">MTEPKNTPIWRTFLTPGWVLALVFAVAFSWFAITWLSPWQLGKDHDIQERNERIEKAFEGEAVDVDKLLDASADDEWTRVTMSGHYLPDQELILRLRPVEGAPAFQSLVPFQLDSGEVILVNRGWVPADDGGTAVPEISAAPSEPVTLTGMIRLSDTSAMDPLEEQGYTMVQTINTQQASSLTGVDMAAPYAQLLADQPGVLNSIPLPVLDRGNHLSYGLQWIAFGIMAPAGLAYFIYSEVRERRRYAAEQQEMAALASSEAASAPSGEPSPASAAPARARYGRTRSNPWAAKSDEERF</sequence>
<protein>
    <recommendedName>
        <fullName evidence="6">SURF1-like protein</fullName>
    </recommendedName>
</protein>
<keyword evidence="9" id="KW-1185">Reference proteome</keyword>
<dbReference type="InterPro" id="IPR045214">
    <property type="entry name" value="Surf1/Surf4"/>
</dbReference>
<evidence type="ECO:0000256" key="7">
    <source>
        <dbReference type="SAM" id="MobiDB-lite"/>
    </source>
</evidence>
<evidence type="ECO:0000313" key="8">
    <source>
        <dbReference type="EMBL" id="SIS42457.1"/>
    </source>
</evidence>
<dbReference type="STRING" id="1161099.SAMN05444817_1035"/>
<dbReference type="PROSITE" id="PS50895">
    <property type="entry name" value="SURF1"/>
    <property type="match status" value="1"/>
</dbReference>
<dbReference type="PANTHER" id="PTHR23427:SF2">
    <property type="entry name" value="SURFEIT LOCUS PROTEIN 1"/>
    <property type="match status" value="1"/>
</dbReference>
<evidence type="ECO:0000256" key="5">
    <source>
        <dbReference type="ARBA" id="ARBA00023136"/>
    </source>
</evidence>
<dbReference type="GO" id="GO:0005886">
    <property type="term" value="C:plasma membrane"/>
    <property type="evidence" value="ECO:0007669"/>
    <property type="project" value="UniProtKB-SubCell"/>
</dbReference>
<dbReference type="CDD" id="cd06662">
    <property type="entry name" value="SURF1"/>
    <property type="match status" value="1"/>
</dbReference>
<evidence type="ECO:0000256" key="2">
    <source>
        <dbReference type="ARBA" id="ARBA00007165"/>
    </source>
</evidence>
<comment type="similarity">
    <text evidence="2 6">Belongs to the SURF1 family.</text>
</comment>
<dbReference type="PANTHER" id="PTHR23427">
    <property type="entry name" value="SURFEIT LOCUS PROTEIN"/>
    <property type="match status" value="1"/>
</dbReference>
<keyword evidence="3 6" id="KW-0812">Transmembrane</keyword>
<proteinExistence type="inferred from homology"/>
<gene>
    <name evidence="8" type="ORF">SAMN05444817_1035</name>
</gene>
<evidence type="ECO:0000256" key="3">
    <source>
        <dbReference type="ARBA" id="ARBA00022692"/>
    </source>
</evidence>
<accession>A0A1N7IZM5</accession>
<evidence type="ECO:0000313" key="9">
    <source>
        <dbReference type="Proteomes" id="UP000186292"/>
    </source>
</evidence>
<keyword evidence="6" id="KW-1003">Cell membrane</keyword>
<feature type="transmembrane region" description="Helical" evidence="6">
    <location>
        <begin position="12"/>
        <end position="33"/>
    </location>
</feature>
<evidence type="ECO:0000256" key="4">
    <source>
        <dbReference type="ARBA" id="ARBA00022989"/>
    </source>
</evidence>
<keyword evidence="4 6" id="KW-1133">Transmembrane helix</keyword>
<keyword evidence="5 6" id="KW-0472">Membrane</keyword>
<feature type="region of interest" description="Disordered" evidence="7">
    <location>
        <begin position="258"/>
        <end position="299"/>
    </location>
</feature>
<reference evidence="9" key="1">
    <citation type="submission" date="2017-01" db="EMBL/GenBank/DDBJ databases">
        <authorList>
            <person name="Varghese N."/>
            <person name="Submissions S."/>
        </authorList>
    </citation>
    <scope>NUCLEOTIDE SEQUENCE [LARGE SCALE GENOMIC DNA]</scope>
    <source>
        <strain evidence="9">DSM 44531</strain>
    </source>
</reference>
<dbReference type="Pfam" id="PF02104">
    <property type="entry name" value="SURF1"/>
    <property type="match status" value="1"/>
</dbReference>
<dbReference type="AlphaFoldDB" id="A0A1N7IZM5"/>
<comment type="subcellular location">
    <subcellularLocation>
        <location evidence="6">Cell membrane</location>
        <topology evidence="6">Multi-pass membrane protein</topology>
    </subcellularLocation>
    <subcellularLocation>
        <location evidence="1">Membrane</location>
    </subcellularLocation>
</comment>
<feature type="transmembrane region" description="Helical" evidence="6">
    <location>
        <begin position="219"/>
        <end position="238"/>
    </location>
</feature>
<evidence type="ECO:0000256" key="1">
    <source>
        <dbReference type="ARBA" id="ARBA00004370"/>
    </source>
</evidence>
<name>A0A1N7IZM5_9CORY</name>
<dbReference type="Proteomes" id="UP000186292">
    <property type="component" value="Unassembled WGS sequence"/>
</dbReference>
<dbReference type="EMBL" id="FTOF01000003">
    <property type="protein sequence ID" value="SIS42457.1"/>
    <property type="molecule type" value="Genomic_DNA"/>
</dbReference>
<dbReference type="InterPro" id="IPR002994">
    <property type="entry name" value="Surf1/Shy1"/>
</dbReference>